<dbReference type="RefSeq" id="WP_046714326.1">
    <property type="nucleotide sequence ID" value="NZ_BJXR01000048.1"/>
</dbReference>
<comment type="caution">
    <text evidence="2">The sequence shown here is derived from an EMBL/GenBank/DDBJ whole genome shotgun (WGS) entry which is preliminary data.</text>
</comment>
<evidence type="ECO:0000313" key="2">
    <source>
        <dbReference type="EMBL" id="GEN11608.1"/>
    </source>
</evidence>
<reference evidence="2 5" key="2">
    <citation type="submission" date="2019-07" db="EMBL/GenBank/DDBJ databases">
        <title>Whole genome shotgun sequence of Myxococcus fulvus NBRC 100333.</title>
        <authorList>
            <person name="Hosoyama A."/>
            <person name="Uohara A."/>
            <person name="Ohji S."/>
            <person name="Ichikawa N."/>
        </authorList>
    </citation>
    <scope>NUCLEOTIDE SEQUENCE [LARGE SCALE GENOMIC DNA]</scope>
    <source>
        <strain evidence="2 5">NBRC 100333</strain>
    </source>
</reference>
<reference evidence="3 4" key="1">
    <citation type="submission" date="2016-10" db="EMBL/GenBank/DDBJ databases">
        <authorList>
            <person name="Varghese N."/>
            <person name="Submissions S."/>
        </authorList>
    </citation>
    <scope>NUCLEOTIDE SEQUENCE [LARGE SCALE GENOMIC DNA]</scope>
    <source>
        <strain evidence="3 4">DSM 16525</strain>
    </source>
</reference>
<evidence type="ECO:0000256" key="1">
    <source>
        <dbReference type="SAM" id="SignalP"/>
    </source>
</evidence>
<feature type="chain" id="PRO_5022965051" description="Lipoprotein" evidence="1">
    <location>
        <begin position="22"/>
        <end position="127"/>
    </location>
</feature>
<organism evidence="2 5">
    <name type="scientific">Myxococcus fulvus</name>
    <dbReference type="NCBI Taxonomy" id="33"/>
    <lineage>
        <taxon>Bacteria</taxon>
        <taxon>Pseudomonadati</taxon>
        <taxon>Myxococcota</taxon>
        <taxon>Myxococcia</taxon>
        <taxon>Myxococcales</taxon>
        <taxon>Cystobacterineae</taxon>
        <taxon>Myxococcaceae</taxon>
        <taxon>Myxococcus</taxon>
    </lineage>
</organism>
<evidence type="ECO:0000313" key="5">
    <source>
        <dbReference type="Proteomes" id="UP000321514"/>
    </source>
</evidence>
<gene>
    <name evidence="2" type="ORF">MFU01_66450</name>
    <name evidence="3" type="ORF">SAMN05443572_10530</name>
</gene>
<dbReference type="STRING" id="1334629.MFUL124B02_25335"/>
<dbReference type="PROSITE" id="PS51257">
    <property type="entry name" value="PROKAR_LIPOPROTEIN"/>
    <property type="match status" value="1"/>
</dbReference>
<dbReference type="EMBL" id="FOIB01000005">
    <property type="protein sequence ID" value="SEU11386.1"/>
    <property type="molecule type" value="Genomic_DNA"/>
</dbReference>
<proteinExistence type="predicted"/>
<feature type="signal peptide" evidence="1">
    <location>
        <begin position="1"/>
        <end position="21"/>
    </location>
</feature>
<evidence type="ECO:0000313" key="3">
    <source>
        <dbReference type="EMBL" id="SEU11386.1"/>
    </source>
</evidence>
<name>A0A511TEJ2_MYXFU</name>
<dbReference type="Proteomes" id="UP000321514">
    <property type="component" value="Unassembled WGS sequence"/>
</dbReference>
<keyword evidence="4" id="KW-1185">Reference proteome</keyword>
<dbReference type="EMBL" id="BJXR01000048">
    <property type="protein sequence ID" value="GEN11608.1"/>
    <property type="molecule type" value="Genomic_DNA"/>
</dbReference>
<accession>A0A511TEJ2</accession>
<protein>
    <recommendedName>
        <fullName evidence="6">Lipoprotein</fullName>
    </recommendedName>
</protein>
<dbReference type="Proteomes" id="UP000183760">
    <property type="component" value="Unassembled WGS sequence"/>
</dbReference>
<dbReference type="AlphaFoldDB" id="A0A511TEJ2"/>
<evidence type="ECO:0000313" key="4">
    <source>
        <dbReference type="Proteomes" id="UP000183760"/>
    </source>
</evidence>
<sequence length="127" mass="13120">MNRSFLALVSAVGSLLLTACGGPGSGDDCDEPGSFICQESVLALECRSGKWRQLPCRGPLGCRESDEAVRCDTSGNGPGDACAASAEGRGLCRQDGKAILECREGILVETASCTSCVVEDTEVSCQP</sequence>
<keyword evidence="1" id="KW-0732">Signal</keyword>
<dbReference type="OrthoDB" id="5518162at2"/>
<evidence type="ECO:0008006" key="6">
    <source>
        <dbReference type="Google" id="ProtNLM"/>
    </source>
</evidence>